<dbReference type="OrthoDB" id="5507532at2"/>
<feature type="transmembrane region" description="Helical" evidence="1">
    <location>
        <begin position="49"/>
        <end position="71"/>
    </location>
</feature>
<keyword evidence="1" id="KW-1133">Transmembrane helix</keyword>
<evidence type="ECO:0000256" key="1">
    <source>
        <dbReference type="SAM" id="Phobius"/>
    </source>
</evidence>
<gene>
    <name evidence="2" type="ORF">FRD01_07500</name>
</gene>
<name>A0A5B8XPS6_9DELT</name>
<keyword evidence="1" id="KW-0472">Membrane</keyword>
<dbReference type="Proteomes" id="UP000321595">
    <property type="component" value="Chromosome"/>
</dbReference>
<evidence type="ECO:0000313" key="3">
    <source>
        <dbReference type="Proteomes" id="UP000321595"/>
    </source>
</evidence>
<feature type="transmembrane region" description="Helical" evidence="1">
    <location>
        <begin position="83"/>
        <end position="100"/>
    </location>
</feature>
<dbReference type="RefSeq" id="WP_146958772.1">
    <property type="nucleotide sequence ID" value="NZ_CP042467.1"/>
</dbReference>
<reference evidence="2 3" key="1">
    <citation type="submission" date="2019-08" db="EMBL/GenBank/DDBJ databases">
        <authorList>
            <person name="Liang Q."/>
        </authorList>
    </citation>
    <scope>NUCLEOTIDE SEQUENCE [LARGE SCALE GENOMIC DNA]</scope>
    <source>
        <strain evidence="2 3">V1718</strain>
    </source>
</reference>
<sequence>MKTNIFRFIGEALLWVVSNVISVLLPTALAFFLITEVFHVAVPFHPRLAWLYVLPFALATLTWGSWAALTWTKTRALRVGMRASTAVPGLLLSFFGLFFIKSGFGFVPGLAMVMAGIGAVALSTILSKTFGAKAANSTPVGLLAGLAAFPALATLMAAGVGSLWFQLVIKHVETVSQGVGCMPLSPLFHAERFIDLSTVMVTIMSWTLISTVVPAIASSLIQRGCKALGF</sequence>
<keyword evidence="3" id="KW-1185">Reference proteome</keyword>
<feature type="transmembrane region" description="Helical" evidence="1">
    <location>
        <begin position="106"/>
        <end position="127"/>
    </location>
</feature>
<feature type="transmembrane region" description="Helical" evidence="1">
    <location>
        <begin position="193"/>
        <end position="217"/>
    </location>
</feature>
<feature type="transmembrane region" description="Helical" evidence="1">
    <location>
        <begin position="12"/>
        <end position="34"/>
    </location>
</feature>
<keyword evidence="1" id="KW-0812">Transmembrane</keyword>
<dbReference type="KEGG" id="bbae:FRD01_07500"/>
<proteinExistence type="predicted"/>
<protein>
    <submittedName>
        <fullName evidence="2">Uncharacterized protein</fullName>
    </submittedName>
</protein>
<feature type="transmembrane region" description="Helical" evidence="1">
    <location>
        <begin position="139"/>
        <end position="165"/>
    </location>
</feature>
<dbReference type="EMBL" id="CP042467">
    <property type="protein sequence ID" value="QED27087.1"/>
    <property type="molecule type" value="Genomic_DNA"/>
</dbReference>
<organism evidence="2 3">
    <name type="scientific">Microvenator marinus</name>
    <dbReference type="NCBI Taxonomy" id="2600177"/>
    <lineage>
        <taxon>Bacteria</taxon>
        <taxon>Deltaproteobacteria</taxon>
        <taxon>Bradymonadales</taxon>
        <taxon>Microvenatoraceae</taxon>
        <taxon>Microvenator</taxon>
    </lineage>
</organism>
<evidence type="ECO:0000313" key="2">
    <source>
        <dbReference type="EMBL" id="QED27087.1"/>
    </source>
</evidence>
<accession>A0A5B8XPS6</accession>
<dbReference type="AlphaFoldDB" id="A0A5B8XPS6"/>